<sequence length="101" mass="11364">MCQNTYQTVCTQSQNNDVQLQRPNNFFIQLNASGLLQRALNTGRRPQNTANLFTNTSLATQQYTELIQGGPITKPQKTPNSEILSPRDQFLKQMILGSSFT</sequence>
<name>A0A9N9IJE3_9GLOM</name>
<proteinExistence type="predicted"/>
<evidence type="ECO:0000313" key="1">
    <source>
        <dbReference type="EMBL" id="CAG8739800.1"/>
    </source>
</evidence>
<gene>
    <name evidence="1" type="ORF">CPELLU_LOCUS14021</name>
</gene>
<accession>A0A9N9IJE3</accession>
<protein>
    <submittedName>
        <fullName evidence="1">23542_t:CDS:1</fullName>
    </submittedName>
</protein>
<comment type="caution">
    <text evidence="1">The sequence shown here is derived from an EMBL/GenBank/DDBJ whole genome shotgun (WGS) entry which is preliminary data.</text>
</comment>
<dbReference type="AlphaFoldDB" id="A0A9N9IJE3"/>
<evidence type="ECO:0000313" key="2">
    <source>
        <dbReference type="Proteomes" id="UP000789759"/>
    </source>
</evidence>
<keyword evidence="2" id="KW-1185">Reference proteome</keyword>
<dbReference type="EMBL" id="CAJVQA010015879">
    <property type="protein sequence ID" value="CAG8739800.1"/>
    <property type="molecule type" value="Genomic_DNA"/>
</dbReference>
<organism evidence="1 2">
    <name type="scientific">Cetraspora pellucida</name>
    <dbReference type="NCBI Taxonomy" id="1433469"/>
    <lineage>
        <taxon>Eukaryota</taxon>
        <taxon>Fungi</taxon>
        <taxon>Fungi incertae sedis</taxon>
        <taxon>Mucoromycota</taxon>
        <taxon>Glomeromycotina</taxon>
        <taxon>Glomeromycetes</taxon>
        <taxon>Diversisporales</taxon>
        <taxon>Gigasporaceae</taxon>
        <taxon>Cetraspora</taxon>
    </lineage>
</organism>
<dbReference type="Proteomes" id="UP000789759">
    <property type="component" value="Unassembled WGS sequence"/>
</dbReference>
<reference evidence="1" key="1">
    <citation type="submission" date="2021-06" db="EMBL/GenBank/DDBJ databases">
        <authorList>
            <person name="Kallberg Y."/>
            <person name="Tangrot J."/>
            <person name="Rosling A."/>
        </authorList>
    </citation>
    <scope>NUCLEOTIDE SEQUENCE</scope>
    <source>
        <strain evidence="1">FL966</strain>
    </source>
</reference>